<feature type="compositionally biased region" description="Polar residues" evidence="1">
    <location>
        <begin position="38"/>
        <end position="53"/>
    </location>
</feature>
<sequence>MANAMKKLKLLHHLTPSARSLPAPPAATTHTATHQTQSTNLRPQIQQSSNYSTPASYNYNDYLRSARNALITIHTSQQQQLFNAPPPPPPPQPRHQLPGGFLTLTPTPPQDNPIPGLCVPASPPMAITTQPSMYNSNYNNLYSSRPPLSQHYRTSKPAPRLTRDNVSKIGKDSRLARWERVLSYVRSQRALCAAALEKTNSPVTTYEKPSSWKSYSSPRSPRAIIDRKRRAEELDAIEAKNRALDEMDREEMENRSLWSGGSAGTNGVDEFVWSEDEEDDILPMPTGPPPVKVFVMGQEEEGLWDMEEPQQLKMTPSSQEKNWTQRLVEELPVLCREGELEGGLGRLMGRRMSAAC</sequence>
<proteinExistence type="predicted"/>
<reference evidence="2 3" key="1">
    <citation type="submission" date="2019-04" db="EMBL/GenBank/DDBJ databases">
        <title>Comparative genomics and transcriptomics to analyze fruiting body development in filamentous ascomycetes.</title>
        <authorList>
            <consortium name="DOE Joint Genome Institute"/>
            <person name="Lutkenhaus R."/>
            <person name="Traeger S."/>
            <person name="Breuer J."/>
            <person name="Kuo A."/>
            <person name="Lipzen A."/>
            <person name="Pangilinan J."/>
            <person name="Dilworth D."/>
            <person name="Sandor L."/>
            <person name="Poggeler S."/>
            <person name="Barry K."/>
            <person name="Grigoriev I.V."/>
            <person name="Nowrousian M."/>
        </authorList>
    </citation>
    <scope>NUCLEOTIDE SEQUENCE [LARGE SCALE GENOMIC DNA]</scope>
    <source>
        <strain evidence="2 3">CBS 389.68</strain>
    </source>
</reference>
<keyword evidence="3" id="KW-1185">Reference proteome</keyword>
<gene>
    <name evidence="2" type="ORF">EX30DRAFT_249443</name>
</gene>
<accession>A0A4S2MY09</accession>
<evidence type="ECO:0000256" key="1">
    <source>
        <dbReference type="SAM" id="MobiDB-lite"/>
    </source>
</evidence>
<name>A0A4S2MY09_9PEZI</name>
<dbReference type="InParanoid" id="A0A4S2MY09"/>
<dbReference type="AlphaFoldDB" id="A0A4S2MY09"/>
<feature type="compositionally biased region" description="Low complexity" evidence="1">
    <location>
        <begin position="15"/>
        <end position="37"/>
    </location>
</feature>
<evidence type="ECO:0000313" key="2">
    <source>
        <dbReference type="EMBL" id="TGZ81580.1"/>
    </source>
</evidence>
<dbReference type="OrthoDB" id="5422587at2759"/>
<dbReference type="EMBL" id="ML220118">
    <property type="protein sequence ID" value="TGZ81580.1"/>
    <property type="molecule type" value="Genomic_DNA"/>
</dbReference>
<protein>
    <submittedName>
        <fullName evidence="2">Uncharacterized protein</fullName>
    </submittedName>
</protein>
<feature type="region of interest" description="Disordered" evidence="1">
    <location>
        <begin position="77"/>
        <end position="100"/>
    </location>
</feature>
<organism evidence="2 3">
    <name type="scientific">Ascodesmis nigricans</name>
    <dbReference type="NCBI Taxonomy" id="341454"/>
    <lineage>
        <taxon>Eukaryota</taxon>
        <taxon>Fungi</taxon>
        <taxon>Dikarya</taxon>
        <taxon>Ascomycota</taxon>
        <taxon>Pezizomycotina</taxon>
        <taxon>Pezizomycetes</taxon>
        <taxon>Pezizales</taxon>
        <taxon>Ascodesmidaceae</taxon>
        <taxon>Ascodesmis</taxon>
    </lineage>
</organism>
<feature type="region of interest" description="Disordered" evidence="1">
    <location>
        <begin position="15"/>
        <end position="53"/>
    </location>
</feature>
<dbReference type="Proteomes" id="UP000298138">
    <property type="component" value="Unassembled WGS sequence"/>
</dbReference>
<feature type="region of interest" description="Disordered" evidence="1">
    <location>
        <begin position="145"/>
        <end position="166"/>
    </location>
</feature>
<evidence type="ECO:0000313" key="3">
    <source>
        <dbReference type="Proteomes" id="UP000298138"/>
    </source>
</evidence>
<feature type="compositionally biased region" description="Pro residues" evidence="1">
    <location>
        <begin position="84"/>
        <end position="93"/>
    </location>
</feature>